<accession>A0A7G9G1L1</accession>
<dbReference type="GO" id="GO:0051607">
    <property type="term" value="P:defense response to virus"/>
    <property type="evidence" value="ECO:0007669"/>
    <property type="project" value="UniProtKB-UniRule"/>
</dbReference>
<dbReference type="NCBIfam" id="TIGR02593">
    <property type="entry name" value="CRISPR_cas5"/>
    <property type="match status" value="1"/>
</dbReference>
<dbReference type="NCBIfam" id="TIGR01876">
    <property type="entry name" value="cas_Cas5d"/>
    <property type="match status" value="1"/>
</dbReference>
<keyword evidence="2" id="KW-0255">Endonuclease</keyword>
<dbReference type="Gene3D" id="3.30.70.2660">
    <property type="match status" value="1"/>
</dbReference>
<dbReference type="InterPro" id="IPR013422">
    <property type="entry name" value="CRISPR-assoc_prot_Cas5_N"/>
</dbReference>
<dbReference type="InterPro" id="IPR021124">
    <property type="entry name" value="CRISPR-assoc_prot_Cas5"/>
</dbReference>
<keyword evidence="2" id="KW-0540">Nuclease</keyword>
<organism evidence="3 4">
    <name type="scientific">Qiania dongpingensis</name>
    <dbReference type="NCBI Taxonomy" id="2763669"/>
    <lineage>
        <taxon>Bacteria</taxon>
        <taxon>Bacillati</taxon>
        <taxon>Bacillota</taxon>
        <taxon>Clostridia</taxon>
        <taxon>Lachnospirales</taxon>
        <taxon>Lachnospiraceae</taxon>
        <taxon>Qiania</taxon>
    </lineage>
</organism>
<comment type="function">
    <text evidence="2">CRISPR (clustered regularly interspaced short palindromic repeat) is an adaptive immune system that provides protection against mobile genetic elements (viruses, transposable elements and conjugative plasmids). CRISPR clusters contain spacers, sequences complementary to antecedent mobile elements, and target invading nucleic acids. CRISPR clusters are transcribed and processed into CRISPR RNA (crRNA).</text>
</comment>
<dbReference type="PIRSF" id="PIRSF029950">
    <property type="entry name" value="Cas_CT1134"/>
    <property type="match status" value="1"/>
</dbReference>
<dbReference type="GO" id="GO:0016787">
    <property type="term" value="F:hydrolase activity"/>
    <property type="evidence" value="ECO:0007669"/>
    <property type="project" value="UniProtKB-KW"/>
</dbReference>
<dbReference type="GO" id="GO:0004519">
    <property type="term" value="F:endonuclease activity"/>
    <property type="evidence" value="ECO:0007669"/>
    <property type="project" value="UniProtKB-UniRule"/>
</dbReference>
<evidence type="ECO:0000256" key="1">
    <source>
        <dbReference type="ARBA" id="ARBA00023118"/>
    </source>
</evidence>
<evidence type="ECO:0000256" key="2">
    <source>
        <dbReference type="PIRNR" id="PIRNR029950"/>
    </source>
</evidence>
<dbReference type="KEGG" id="qdo:H9Q78_09510"/>
<keyword evidence="1 2" id="KW-0051">Antiviral defense</keyword>
<proteinExistence type="inferred from homology"/>
<dbReference type="GO" id="GO:0043571">
    <property type="term" value="P:maintenance of CRISPR repeat elements"/>
    <property type="evidence" value="ECO:0007669"/>
    <property type="project" value="UniProtKB-UniRule"/>
</dbReference>
<sequence>MKIRNQIEYCVSGKYALFSDPIARMGGEKFSYMLPTYQALKGITESIYWKPSILWVVDEVRIMKPIRTESKNIRPISYVAPKNTLSVYTYLEDVTYQVRAHFIFNENRREDLENDFNENKHHNIAKRMVEKGGRRDIFLGTRECQGYVEPCTFGEGESYYDDYGELDFGLMFHGFDYPDETGDSILAARFWRPKMIDGVVRFLLPEEIPEEMKRKIRPMKVKKFGKELNNFSGLTEEALQSEFTGEGGGMNGLDAEIV</sequence>
<dbReference type="AlphaFoldDB" id="A0A7G9G1L1"/>
<gene>
    <name evidence="3" type="primary">cas5c</name>
    <name evidence="3" type="ORF">H9Q78_09510</name>
</gene>
<dbReference type="EC" id="3.1.-.-" evidence="2"/>
<keyword evidence="4" id="KW-1185">Reference proteome</keyword>
<comment type="similarity">
    <text evidence="2">Belongs to the CRISPR-associated protein Cas5 family. Subtype I-C/Dvulg subfamily.</text>
</comment>
<keyword evidence="2" id="KW-0378">Hydrolase</keyword>
<dbReference type="GO" id="GO:0003723">
    <property type="term" value="F:RNA binding"/>
    <property type="evidence" value="ECO:0007669"/>
    <property type="project" value="UniProtKB-UniRule"/>
</dbReference>
<dbReference type="RefSeq" id="WP_249301276.1">
    <property type="nucleotide sequence ID" value="NZ_CP060634.1"/>
</dbReference>
<dbReference type="Pfam" id="PF09704">
    <property type="entry name" value="Cas_Cas5d"/>
    <property type="match status" value="1"/>
</dbReference>
<protein>
    <recommendedName>
        <fullName evidence="2">pre-crRNA processing endonuclease</fullName>
        <ecNumber evidence="2">3.1.-.-</ecNumber>
    </recommendedName>
</protein>
<dbReference type="Proteomes" id="UP000515823">
    <property type="component" value="Chromosome"/>
</dbReference>
<reference evidence="3 4" key="1">
    <citation type="submission" date="2020-08" db="EMBL/GenBank/DDBJ databases">
        <authorList>
            <person name="Liu C."/>
            <person name="Sun Q."/>
        </authorList>
    </citation>
    <scope>NUCLEOTIDE SEQUENCE [LARGE SCALE GENOMIC DNA]</scope>
    <source>
        <strain evidence="3 4">NSJ-38</strain>
    </source>
</reference>
<dbReference type="EMBL" id="CP060634">
    <property type="protein sequence ID" value="QNM04693.1"/>
    <property type="molecule type" value="Genomic_DNA"/>
</dbReference>
<evidence type="ECO:0000313" key="4">
    <source>
        <dbReference type="Proteomes" id="UP000515823"/>
    </source>
</evidence>
<name>A0A7G9G1L1_9FIRM</name>
<dbReference type="InterPro" id="IPR010155">
    <property type="entry name" value="CRISPR-assoc_prot_Cas5d"/>
</dbReference>
<keyword evidence="2" id="KW-0694">RNA-binding</keyword>
<evidence type="ECO:0000313" key="3">
    <source>
        <dbReference type="EMBL" id="QNM04693.1"/>
    </source>
</evidence>
<dbReference type="CDD" id="cd09752">
    <property type="entry name" value="Cas5_I-C"/>
    <property type="match status" value="1"/>
</dbReference>